<reference evidence="2 3" key="1">
    <citation type="submission" date="2016-06" db="EMBL/GenBank/DDBJ databases">
        <title>Discovery of anaerobic lithoheterotrophic haloarchaeon capable of sulfur respiration by hydrogen and formate.</title>
        <authorList>
            <person name="Sorokin D.Y."/>
            <person name="Kublanov I.V."/>
            <person name="Roman P."/>
            <person name="Sinninghe Damste J.S."/>
            <person name="Golyshin P.N."/>
            <person name="Rojo D."/>
            <person name="Ciordia S."/>
            <person name="Mena Md.C."/>
            <person name="Ferrer M."/>
            <person name="Smedile F."/>
            <person name="Messina E."/>
            <person name="La Cono V."/>
            <person name="Yakimov M.M."/>
        </authorList>
    </citation>
    <scope>NUCLEOTIDE SEQUENCE [LARGE SCALE GENOMIC DNA]</scope>
    <source>
        <strain evidence="2 3">HTSR1</strain>
    </source>
</reference>
<dbReference type="CDD" id="cd04333">
    <property type="entry name" value="ProX_deacylase"/>
    <property type="match status" value="1"/>
</dbReference>
<dbReference type="AlphaFoldDB" id="A0A1D8S4Y8"/>
<dbReference type="PANTHER" id="PTHR30411:SF1">
    <property type="entry name" value="CYTOPLASMIC PROTEIN"/>
    <property type="match status" value="1"/>
</dbReference>
<evidence type="ECO:0000259" key="1">
    <source>
        <dbReference type="Pfam" id="PF04073"/>
    </source>
</evidence>
<dbReference type="EMBL" id="CP016070">
    <property type="protein sequence ID" value="AOW80413.1"/>
    <property type="molecule type" value="Genomic_DNA"/>
</dbReference>
<protein>
    <recommendedName>
        <fullName evidence="1">YbaK/aminoacyl-tRNA synthetase-associated domain-containing protein</fullName>
    </recommendedName>
</protein>
<evidence type="ECO:0000313" key="2">
    <source>
        <dbReference type="EMBL" id="AOW80413.1"/>
    </source>
</evidence>
<dbReference type="InterPro" id="IPR036754">
    <property type="entry name" value="YbaK/aa-tRNA-synt-asso_dom_sf"/>
</dbReference>
<accession>A0A1D8S4Y8</accession>
<dbReference type="KEGG" id="halh:HTSR_1235"/>
<dbReference type="GeneID" id="29829231"/>
<organism evidence="2 3">
    <name type="scientific">Halodesulfurarchaeum formicicum</name>
    <dbReference type="NCBI Taxonomy" id="1873524"/>
    <lineage>
        <taxon>Archaea</taxon>
        <taxon>Methanobacteriati</taxon>
        <taxon>Methanobacteriota</taxon>
        <taxon>Stenosarchaea group</taxon>
        <taxon>Halobacteria</taxon>
        <taxon>Halobacteriales</taxon>
        <taxon>Halobacteriaceae</taxon>
        <taxon>Halodesulfurarchaeum</taxon>
    </lineage>
</organism>
<sequence>MADPTARFRRRARETLGTTPEVRELPAGTHSAADAAAALDCPIEAIVKSIVFLADGQPVLVYTAGHHEVGESALAEVLDAEVVELADPETVEEVSGWPIGGVPPVGHEVDRTLIDPALQQFETIWGGAGTPETVAAVDPADLVTVIGADPADIFE</sequence>
<dbReference type="RefSeq" id="WP_070365102.1">
    <property type="nucleotide sequence ID" value="NZ_CP016070.1"/>
</dbReference>
<gene>
    <name evidence="2" type="ORF">HTSR_1235</name>
</gene>
<name>A0A1D8S4Y8_9EURY</name>
<evidence type="ECO:0000313" key="3">
    <source>
        <dbReference type="Proteomes" id="UP000185608"/>
    </source>
</evidence>
<dbReference type="SUPFAM" id="SSF55826">
    <property type="entry name" value="YbaK/ProRS associated domain"/>
    <property type="match status" value="1"/>
</dbReference>
<feature type="domain" description="YbaK/aminoacyl-tRNA synthetase-associated" evidence="1">
    <location>
        <begin position="28"/>
        <end position="143"/>
    </location>
</feature>
<dbReference type="GO" id="GO:0002161">
    <property type="term" value="F:aminoacyl-tRNA deacylase activity"/>
    <property type="evidence" value="ECO:0007669"/>
    <property type="project" value="InterPro"/>
</dbReference>
<dbReference type="Gene3D" id="3.90.960.10">
    <property type="entry name" value="YbaK/aminoacyl-tRNA synthetase-associated domain"/>
    <property type="match status" value="1"/>
</dbReference>
<proteinExistence type="predicted"/>
<dbReference type="InterPro" id="IPR007214">
    <property type="entry name" value="YbaK/aa-tRNA-synth-assoc-dom"/>
</dbReference>
<dbReference type="Proteomes" id="UP000185608">
    <property type="component" value="Chromosome"/>
</dbReference>
<dbReference type="PANTHER" id="PTHR30411">
    <property type="entry name" value="CYTOPLASMIC PROTEIN"/>
    <property type="match status" value="1"/>
</dbReference>
<dbReference type="Pfam" id="PF04073">
    <property type="entry name" value="tRNA_edit"/>
    <property type="match status" value="1"/>
</dbReference>
<dbReference type="STRING" id="1873524.HSR6_1307"/>